<evidence type="ECO:0000313" key="7">
    <source>
        <dbReference type="EMBL" id="OBZ67067.1"/>
    </source>
</evidence>
<keyword evidence="2 5" id="KW-0812">Transmembrane</keyword>
<feature type="repeat" description="Solcar" evidence="5">
    <location>
        <begin position="28"/>
        <end position="130"/>
    </location>
</feature>
<accession>A0A1C7LSQ1</accession>
<evidence type="ECO:0008006" key="9">
    <source>
        <dbReference type="Google" id="ProtNLM"/>
    </source>
</evidence>
<sequence length="370" mass="40982">MRALVAPPAPSAQLEACTSFNHQHVFFLDVIVLTASLALTLAISILISVPLTGALIRLRANYNPKALQLDPEGNVELHTGPIVTSFFGMLRRVKRIEGWAGLYKGLMPTLLASSILTLFAVTTFDFKNVRVNGRVDPPDAGVLGTLAYSLFSMLLSLPAAIITYRSITTPYKLPYFRPLYSLRILLTPTERRRPWVLYLTPGLLLAESLHIAYTALVMPGFRALLLPSTFSPVKFGIYVSIEILSTALLCPLEVMATKLAIQRNHSAAEYNSVEQEVEDDGVQAEEYTEYSGQDEDVIGLRHEKDPYLGLIDCAKRVIDEEGSASVISVLSAGKLPSSYDCSVASYEHYMQLIAPRHYCERTPLRFLRIS</sequence>
<dbReference type="PROSITE" id="PS50920">
    <property type="entry name" value="SOLCAR"/>
    <property type="match status" value="1"/>
</dbReference>
<gene>
    <name evidence="7" type="ORF">A0H81_12846</name>
</gene>
<dbReference type="Proteomes" id="UP000092993">
    <property type="component" value="Unassembled WGS sequence"/>
</dbReference>
<dbReference type="InterPro" id="IPR018108">
    <property type="entry name" value="MCP_transmembrane"/>
</dbReference>
<dbReference type="AlphaFoldDB" id="A0A1C7LSQ1"/>
<dbReference type="Gene3D" id="1.50.40.10">
    <property type="entry name" value="Mitochondrial carrier domain"/>
    <property type="match status" value="1"/>
</dbReference>
<evidence type="ECO:0000313" key="8">
    <source>
        <dbReference type="Proteomes" id="UP000092993"/>
    </source>
</evidence>
<dbReference type="SUPFAM" id="SSF103506">
    <property type="entry name" value="Mitochondrial carrier"/>
    <property type="match status" value="1"/>
</dbReference>
<evidence type="ECO:0000256" key="3">
    <source>
        <dbReference type="ARBA" id="ARBA00022989"/>
    </source>
</evidence>
<evidence type="ECO:0000256" key="6">
    <source>
        <dbReference type="SAM" id="Phobius"/>
    </source>
</evidence>
<reference evidence="7 8" key="1">
    <citation type="submission" date="2016-03" db="EMBL/GenBank/DDBJ databases">
        <title>Whole genome sequencing of Grifola frondosa 9006-11.</title>
        <authorList>
            <person name="Min B."/>
            <person name="Park H."/>
            <person name="Kim J.-G."/>
            <person name="Cho H."/>
            <person name="Oh Y.-L."/>
            <person name="Kong W.-S."/>
            <person name="Choi I.-G."/>
        </authorList>
    </citation>
    <scope>NUCLEOTIDE SEQUENCE [LARGE SCALE GENOMIC DNA]</scope>
    <source>
        <strain evidence="7 8">9006-11</strain>
    </source>
</reference>
<comment type="caution">
    <text evidence="7">The sequence shown here is derived from an EMBL/GenBank/DDBJ whole genome shotgun (WGS) entry which is preliminary data.</text>
</comment>
<evidence type="ECO:0000256" key="1">
    <source>
        <dbReference type="ARBA" id="ARBA00004141"/>
    </source>
</evidence>
<name>A0A1C7LSQ1_GRIFR</name>
<feature type="transmembrane region" description="Helical" evidence="6">
    <location>
        <begin position="101"/>
        <end position="121"/>
    </location>
</feature>
<feature type="transmembrane region" description="Helical" evidence="6">
    <location>
        <begin position="195"/>
        <end position="215"/>
    </location>
</feature>
<organism evidence="7 8">
    <name type="scientific">Grifola frondosa</name>
    <name type="common">Maitake</name>
    <name type="synonym">Polyporus frondosus</name>
    <dbReference type="NCBI Taxonomy" id="5627"/>
    <lineage>
        <taxon>Eukaryota</taxon>
        <taxon>Fungi</taxon>
        <taxon>Dikarya</taxon>
        <taxon>Basidiomycota</taxon>
        <taxon>Agaricomycotina</taxon>
        <taxon>Agaricomycetes</taxon>
        <taxon>Polyporales</taxon>
        <taxon>Grifolaceae</taxon>
        <taxon>Grifola</taxon>
    </lineage>
</organism>
<dbReference type="OMA" id="ITTPHRL"/>
<comment type="subcellular location">
    <subcellularLocation>
        <location evidence="1">Membrane</location>
        <topology evidence="1">Multi-pass membrane protein</topology>
    </subcellularLocation>
</comment>
<proteinExistence type="predicted"/>
<evidence type="ECO:0000256" key="5">
    <source>
        <dbReference type="PROSITE-ProRule" id="PRU00282"/>
    </source>
</evidence>
<feature type="transmembrane region" description="Helical" evidence="6">
    <location>
        <begin position="141"/>
        <end position="164"/>
    </location>
</feature>
<feature type="transmembrane region" description="Helical" evidence="6">
    <location>
        <begin position="30"/>
        <end position="56"/>
    </location>
</feature>
<keyword evidence="3 6" id="KW-1133">Transmembrane helix</keyword>
<dbReference type="InterPro" id="IPR023395">
    <property type="entry name" value="MCP_dom_sf"/>
</dbReference>
<keyword evidence="4 5" id="KW-0472">Membrane</keyword>
<evidence type="ECO:0000256" key="2">
    <source>
        <dbReference type="ARBA" id="ARBA00022692"/>
    </source>
</evidence>
<dbReference type="OrthoDB" id="21292at2759"/>
<protein>
    <recommendedName>
        <fullName evidence="9">Mitochondrial carrier</fullName>
    </recommendedName>
</protein>
<keyword evidence="8" id="KW-1185">Reference proteome</keyword>
<dbReference type="EMBL" id="LUGG01000025">
    <property type="protein sequence ID" value="OBZ67067.1"/>
    <property type="molecule type" value="Genomic_DNA"/>
</dbReference>
<dbReference type="GO" id="GO:0016020">
    <property type="term" value="C:membrane"/>
    <property type="evidence" value="ECO:0007669"/>
    <property type="project" value="UniProtKB-SubCell"/>
</dbReference>
<dbReference type="STRING" id="5627.A0A1C7LSQ1"/>
<evidence type="ECO:0000256" key="4">
    <source>
        <dbReference type="ARBA" id="ARBA00023136"/>
    </source>
</evidence>